<sequence>MNPTLSIKTTIFLAVHVSWLFAPLEAAPMNKIRGAFCGSGSSKVYVGPRQTVGLTNEDLHEETKADWNNLLALGRENQSGTNSSQGSSRVGSGEGSSSSVNSQPANSSTSHRRG</sequence>
<evidence type="ECO:0000256" key="2">
    <source>
        <dbReference type="SAM" id="SignalP"/>
    </source>
</evidence>
<feature type="compositionally biased region" description="Low complexity" evidence="1">
    <location>
        <begin position="77"/>
        <end position="114"/>
    </location>
</feature>
<feature type="signal peptide" evidence="2">
    <location>
        <begin position="1"/>
        <end position="26"/>
    </location>
</feature>
<dbReference type="Proteomes" id="UP000324748">
    <property type="component" value="Unassembled WGS sequence"/>
</dbReference>
<feature type="region of interest" description="Disordered" evidence="1">
    <location>
        <begin position="72"/>
        <end position="114"/>
    </location>
</feature>
<dbReference type="OrthoDB" id="2510700at2759"/>
<reference evidence="3 4" key="1">
    <citation type="submission" date="2019-05" db="EMBL/GenBank/DDBJ databases">
        <title>Emergence of the Ug99 lineage of the wheat stem rust pathogen through somatic hybridization.</title>
        <authorList>
            <person name="Li F."/>
            <person name="Upadhyaya N.M."/>
            <person name="Sperschneider J."/>
            <person name="Matny O."/>
            <person name="Nguyen-Phuc H."/>
            <person name="Mago R."/>
            <person name="Raley C."/>
            <person name="Miller M.E."/>
            <person name="Silverstein K.A.T."/>
            <person name="Henningsen E."/>
            <person name="Hirsch C.D."/>
            <person name="Visser B."/>
            <person name="Pretorius Z.A."/>
            <person name="Steffenson B.J."/>
            <person name="Schwessinger B."/>
            <person name="Dodds P.N."/>
            <person name="Figueroa M."/>
        </authorList>
    </citation>
    <scope>NUCLEOTIDE SEQUENCE [LARGE SCALE GENOMIC DNA]</scope>
    <source>
        <strain evidence="3">21-0</strain>
    </source>
</reference>
<protein>
    <submittedName>
        <fullName evidence="3">Uncharacterized protein</fullName>
    </submittedName>
</protein>
<evidence type="ECO:0000313" key="3">
    <source>
        <dbReference type="EMBL" id="KAA1089668.1"/>
    </source>
</evidence>
<dbReference type="EMBL" id="VSWC01000093">
    <property type="protein sequence ID" value="KAA1089668.1"/>
    <property type="molecule type" value="Genomic_DNA"/>
</dbReference>
<keyword evidence="2" id="KW-0732">Signal</keyword>
<comment type="caution">
    <text evidence="3">The sequence shown here is derived from an EMBL/GenBank/DDBJ whole genome shotgun (WGS) entry which is preliminary data.</text>
</comment>
<accession>A0A5B0NP07</accession>
<proteinExistence type="predicted"/>
<name>A0A5B0NP07_PUCGR</name>
<evidence type="ECO:0000313" key="4">
    <source>
        <dbReference type="Proteomes" id="UP000324748"/>
    </source>
</evidence>
<keyword evidence="4" id="KW-1185">Reference proteome</keyword>
<dbReference type="AlphaFoldDB" id="A0A5B0NP07"/>
<evidence type="ECO:0000256" key="1">
    <source>
        <dbReference type="SAM" id="MobiDB-lite"/>
    </source>
</evidence>
<organism evidence="3 4">
    <name type="scientific">Puccinia graminis f. sp. tritici</name>
    <dbReference type="NCBI Taxonomy" id="56615"/>
    <lineage>
        <taxon>Eukaryota</taxon>
        <taxon>Fungi</taxon>
        <taxon>Dikarya</taxon>
        <taxon>Basidiomycota</taxon>
        <taxon>Pucciniomycotina</taxon>
        <taxon>Pucciniomycetes</taxon>
        <taxon>Pucciniales</taxon>
        <taxon>Pucciniaceae</taxon>
        <taxon>Puccinia</taxon>
    </lineage>
</organism>
<feature type="chain" id="PRO_5022997491" evidence="2">
    <location>
        <begin position="27"/>
        <end position="114"/>
    </location>
</feature>
<gene>
    <name evidence="3" type="ORF">PGT21_026605</name>
</gene>